<dbReference type="OrthoDB" id="430436at2759"/>
<protein>
    <submittedName>
        <fullName evidence="1">Uncharacterized protein</fullName>
    </submittedName>
</protein>
<dbReference type="GO" id="GO:0051170">
    <property type="term" value="P:import into nucleus"/>
    <property type="evidence" value="ECO:0007669"/>
    <property type="project" value="TreeGrafter"/>
</dbReference>
<name>A0A8T1U5V8_9STRA</name>
<sequence length="144" mass="16084">MHIILDFSEGPIAAISASKVDAAFSCQGTTRKDTGSAEAFRKIRRGVEGGRRPLYFCFTSQGANKDSWLLYLQTKGEVEDKIQHMKFQRPSIFRPAAARRLDVEIEKDKLLILFNKYTGMLTLFVDASVPSNGEGCSQGYDIEL</sequence>
<dbReference type="InterPro" id="IPR036291">
    <property type="entry name" value="NAD(P)-bd_dom_sf"/>
</dbReference>
<organism evidence="1 2">
    <name type="scientific">Phytophthora cactorum</name>
    <dbReference type="NCBI Taxonomy" id="29920"/>
    <lineage>
        <taxon>Eukaryota</taxon>
        <taxon>Sar</taxon>
        <taxon>Stramenopiles</taxon>
        <taxon>Oomycota</taxon>
        <taxon>Peronosporomycetes</taxon>
        <taxon>Peronosporales</taxon>
        <taxon>Peronosporaceae</taxon>
        <taxon>Phytophthora</taxon>
    </lineage>
</organism>
<proteinExistence type="predicted"/>
<dbReference type="Proteomes" id="UP000688947">
    <property type="component" value="Unassembled WGS sequence"/>
</dbReference>
<dbReference type="EMBL" id="JAENGZ010000701">
    <property type="protein sequence ID" value="KAG6955062.1"/>
    <property type="molecule type" value="Genomic_DNA"/>
</dbReference>
<dbReference type="PANTHER" id="PTHR14097">
    <property type="entry name" value="OXIDOREDUCTASE HTATIP2"/>
    <property type="match status" value="1"/>
</dbReference>
<dbReference type="Gene3D" id="3.40.50.720">
    <property type="entry name" value="NAD(P)-binding Rossmann-like Domain"/>
    <property type="match status" value="1"/>
</dbReference>
<dbReference type="GO" id="GO:0005737">
    <property type="term" value="C:cytoplasm"/>
    <property type="evidence" value="ECO:0007669"/>
    <property type="project" value="TreeGrafter"/>
</dbReference>
<dbReference type="SUPFAM" id="SSF51735">
    <property type="entry name" value="NAD(P)-binding Rossmann-fold domains"/>
    <property type="match status" value="1"/>
</dbReference>
<evidence type="ECO:0000313" key="1">
    <source>
        <dbReference type="EMBL" id="KAG6955062.1"/>
    </source>
</evidence>
<evidence type="ECO:0000313" key="2">
    <source>
        <dbReference type="Proteomes" id="UP000688947"/>
    </source>
</evidence>
<gene>
    <name evidence="1" type="ORF">JG687_00011436</name>
</gene>
<dbReference type="PANTHER" id="PTHR14097:SF7">
    <property type="entry name" value="OXIDOREDUCTASE HTATIP2"/>
    <property type="match status" value="1"/>
</dbReference>
<dbReference type="AlphaFoldDB" id="A0A8T1U5V8"/>
<accession>A0A8T1U5V8</accession>
<reference evidence="1" key="1">
    <citation type="submission" date="2021-01" db="EMBL/GenBank/DDBJ databases">
        <title>Phytophthora aleatoria, a newly-described species from Pinus radiata is distinct from Phytophthora cactorum isolates based on comparative genomics.</title>
        <authorList>
            <person name="Mcdougal R."/>
            <person name="Panda P."/>
            <person name="Williams N."/>
            <person name="Studholme D.J."/>
        </authorList>
    </citation>
    <scope>NUCLEOTIDE SEQUENCE</scope>
    <source>
        <strain evidence="1">NZFS 3830</strain>
    </source>
</reference>
<comment type="caution">
    <text evidence="1">The sequence shown here is derived from an EMBL/GenBank/DDBJ whole genome shotgun (WGS) entry which is preliminary data.</text>
</comment>